<keyword evidence="1" id="KW-0812">Transmembrane</keyword>
<evidence type="ECO:0000256" key="1">
    <source>
        <dbReference type="SAM" id="Phobius"/>
    </source>
</evidence>
<protein>
    <submittedName>
        <fullName evidence="2">Uncharacterized protein</fullName>
    </submittedName>
</protein>
<keyword evidence="3" id="KW-1185">Reference proteome</keyword>
<dbReference type="AlphaFoldDB" id="A0A6A6QDY2"/>
<evidence type="ECO:0000313" key="2">
    <source>
        <dbReference type="EMBL" id="KAF2490216.1"/>
    </source>
</evidence>
<keyword evidence="1" id="KW-1133">Transmembrane helix</keyword>
<dbReference type="Proteomes" id="UP000799750">
    <property type="component" value="Unassembled WGS sequence"/>
</dbReference>
<evidence type="ECO:0000313" key="3">
    <source>
        <dbReference type="Proteomes" id="UP000799750"/>
    </source>
</evidence>
<sequence>MAAPHYPPLYGAPKGVRFVIFISVLEPLAIAVVCLRLWARHIKRKRFSFNDYAVLGALFVTIILSAINFVCGSFLLLPTVSVSASRFRSQCPRRSMGWNWPPHHRCRPTVPRPDLESLHC</sequence>
<dbReference type="EMBL" id="MU004197">
    <property type="protein sequence ID" value="KAF2490216.1"/>
    <property type="molecule type" value="Genomic_DNA"/>
</dbReference>
<proteinExistence type="predicted"/>
<name>A0A6A6QDY2_9PEZI</name>
<feature type="transmembrane region" description="Helical" evidence="1">
    <location>
        <begin position="18"/>
        <end position="39"/>
    </location>
</feature>
<organism evidence="2 3">
    <name type="scientific">Lophium mytilinum</name>
    <dbReference type="NCBI Taxonomy" id="390894"/>
    <lineage>
        <taxon>Eukaryota</taxon>
        <taxon>Fungi</taxon>
        <taxon>Dikarya</taxon>
        <taxon>Ascomycota</taxon>
        <taxon>Pezizomycotina</taxon>
        <taxon>Dothideomycetes</taxon>
        <taxon>Pleosporomycetidae</taxon>
        <taxon>Mytilinidiales</taxon>
        <taxon>Mytilinidiaceae</taxon>
        <taxon>Lophium</taxon>
    </lineage>
</organism>
<gene>
    <name evidence="2" type="ORF">BU16DRAFT_146113</name>
</gene>
<dbReference type="OrthoDB" id="10017208at2759"/>
<accession>A0A6A6QDY2</accession>
<reference evidence="2" key="1">
    <citation type="journal article" date="2020" name="Stud. Mycol.">
        <title>101 Dothideomycetes genomes: a test case for predicting lifestyles and emergence of pathogens.</title>
        <authorList>
            <person name="Haridas S."/>
            <person name="Albert R."/>
            <person name="Binder M."/>
            <person name="Bloem J."/>
            <person name="Labutti K."/>
            <person name="Salamov A."/>
            <person name="Andreopoulos B."/>
            <person name="Baker S."/>
            <person name="Barry K."/>
            <person name="Bills G."/>
            <person name="Bluhm B."/>
            <person name="Cannon C."/>
            <person name="Castanera R."/>
            <person name="Culley D."/>
            <person name="Daum C."/>
            <person name="Ezra D."/>
            <person name="Gonzalez J."/>
            <person name="Henrissat B."/>
            <person name="Kuo A."/>
            <person name="Liang C."/>
            <person name="Lipzen A."/>
            <person name="Lutzoni F."/>
            <person name="Magnuson J."/>
            <person name="Mondo S."/>
            <person name="Nolan M."/>
            <person name="Ohm R."/>
            <person name="Pangilinan J."/>
            <person name="Park H.-J."/>
            <person name="Ramirez L."/>
            <person name="Alfaro M."/>
            <person name="Sun H."/>
            <person name="Tritt A."/>
            <person name="Yoshinaga Y."/>
            <person name="Zwiers L.-H."/>
            <person name="Turgeon B."/>
            <person name="Goodwin S."/>
            <person name="Spatafora J."/>
            <person name="Crous P."/>
            <person name="Grigoriev I."/>
        </authorList>
    </citation>
    <scope>NUCLEOTIDE SEQUENCE</scope>
    <source>
        <strain evidence="2">CBS 269.34</strain>
    </source>
</reference>
<keyword evidence="1" id="KW-0472">Membrane</keyword>
<feature type="transmembrane region" description="Helical" evidence="1">
    <location>
        <begin position="51"/>
        <end position="77"/>
    </location>
</feature>